<keyword evidence="3" id="KW-1185">Reference proteome</keyword>
<dbReference type="Proteomes" id="UP000092713">
    <property type="component" value="Unassembled WGS sequence"/>
</dbReference>
<feature type="compositionally biased region" description="Low complexity" evidence="1">
    <location>
        <begin position="167"/>
        <end position="178"/>
    </location>
</feature>
<feature type="compositionally biased region" description="Polar residues" evidence="1">
    <location>
        <begin position="1"/>
        <end position="16"/>
    </location>
</feature>
<dbReference type="STRING" id="1747903.ASR47_102343"/>
<comment type="caution">
    <text evidence="2">The sequence shown here is derived from an EMBL/GenBank/DDBJ whole genome shotgun (WGS) entry which is preliminary data.</text>
</comment>
<evidence type="ECO:0000313" key="2">
    <source>
        <dbReference type="EMBL" id="OBV41072.1"/>
    </source>
</evidence>
<proteinExistence type="predicted"/>
<gene>
    <name evidence="2" type="ORF">ASR47_102343</name>
</gene>
<dbReference type="RefSeq" id="WP_082988713.1">
    <property type="nucleotide sequence ID" value="NZ_LOCQ01000040.1"/>
</dbReference>
<name>A0A1A7C5U0_9BURK</name>
<accession>A0A1A7C5U0</accession>
<dbReference type="EMBL" id="LOCQ01000040">
    <property type="protein sequence ID" value="OBV41072.1"/>
    <property type="molecule type" value="Genomic_DNA"/>
</dbReference>
<dbReference type="AlphaFoldDB" id="A0A1A7C5U0"/>
<organism evidence="2 3">
    <name type="scientific">Janthinobacterium psychrotolerans</name>
    <dbReference type="NCBI Taxonomy" id="1747903"/>
    <lineage>
        <taxon>Bacteria</taxon>
        <taxon>Pseudomonadati</taxon>
        <taxon>Pseudomonadota</taxon>
        <taxon>Betaproteobacteria</taxon>
        <taxon>Burkholderiales</taxon>
        <taxon>Oxalobacteraceae</taxon>
        <taxon>Janthinobacterium</taxon>
    </lineage>
</organism>
<evidence type="ECO:0000256" key="1">
    <source>
        <dbReference type="SAM" id="MobiDB-lite"/>
    </source>
</evidence>
<feature type="region of interest" description="Disordered" evidence="1">
    <location>
        <begin position="166"/>
        <end position="241"/>
    </location>
</feature>
<protein>
    <recommendedName>
        <fullName evidence="4">DUF3577 domain-containing protein</fullName>
    </recommendedName>
</protein>
<dbReference type="OrthoDB" id="6402776at2"/>
<evidence type="ECO:0008006" key="4">
    <source>
        <dbReference type="Google" id="ProtNLM"/>
    </source>
</evidence>
<evidence type="ECO:0000313" key="3">
    <source>
        <dbReference type="Proteomes" id="UP000092713"/>
    </source>
</evidence>
<dbReference type="InterPro" id="IPR021960">
    <property type="entry name" value="DUF3577"/>
</dbReference>
<dbReference type="Pfam" id="PF12101">
    <property type="entry name" value="DUF3577"/>
    <property type="match status" value="1"/>
</dbReference>
<sequence length="241" mass="26111">MMTNNNRNNSSKTPGSLRQAEQGKAPDPSGYFDLHTKGCGYMNRIRWVTPKGSGRKAEKFLACAINALHGKIVDPQYSYMDLRVSGQEAINLVSELMADCEAGRKIFVAFTVGDIYAHTYLRDIKEQGRKTGEQEAAAVIKGRLLLITHIAIDDVVVYHLEHDGHADASSASQHSSEQAGGGDDHGQMDEDHGSQEDAVEDGPAGRISQFPSRIGGGLRQPVRDPRSVAESAFRGSFRGGA</sequence>
<feature type="compositionally biased region" description="Basic and acidic residues" evidence="1">
    <location>
        <begin position="182"/>
        <end position="195"/>
    </location>
</feature>
<feature type="region of interest" description="Disordered" evidence="1">
    <location>
        <begin position="1"/>
        <end position="29"/>
    </location>
</feature>
<reference evidence="2 3" key="1">
    <citation type="submission" date="2016-04" db="EMBL/GenBank/DDBJ databases">
        <title>Draft genome sequence of Janthinobacterium psychrotolerans sp. nov., isolated from freshwater sediments in Denmark.</title>
        <authorList>
            <person name="Gong X."/>
            <person name="Skrivergaard S."/>
            <person name="Korsgaard B.S."/>
            <person name="Schreiber L."/>
            <person name="Marshall I.P."/>
            <person name="Finster K."/>
            <person name="Schramm A."/>
        </authorList>
    </citation>
    <scope>NUCLEOTIDE SEQUENCE [LARGE SCALE GENOMIC DNA]</scope>
    <source>
        <strain evidence="2 3">S3-2</strain>
    </source>
</reference>